<evidence type="ECO:0000256" key="4">
    <source>
        <dbReference type="SAM" id="MobiDB-lite"/>
    </source>
</evidence>
<dbReference type="SUPFAM" id="SSF53098">
    <property type="entry name" value="Ribonuclease H-like"/>
    <property type="match status" value="1"/>
</dbReference>
<feature type="domain" description="Integrase zinc-binding" evidence="5">
    <location>
        <begin position="693"/>
        <end position="748"/>
    </location>
</feature>
<dbReference type="InterPro" id="IPR001969">
    <property type="entry name" value="Aspartic_peptidase_AS"/>
</dbReference>
<proteinExistence type="predicted"/>
<feature type="compositionally biased region" description="Basic and acidic residues" evidence="4">
    <location>
        <begin position="413"/>
        <end position="424"/>
    </location>
</feature>
<evidence type="ECO:0000259" key="6">
    <source>
        <dbReference type="Pfam" id="PF24626"/>
    </source>
</evidence>
<dbReference type="InterPro" id="IPR041588">
    <property type="entry name" value="Integrase_H2C2"/>
</dbReference>
<dbReference type="InterPro" id="IPR056924">
    <property type="entry name" value="SH3_Tf2-1"/>
</dbReference>
<dbReference type="Gene3D" id="1.10.340.70">
    <property type="match status" value="1"/>
</dbReference>
<dbReference type="GO" id="GO:0003964">
    <property type="term" value="F:RNA-directed DNA polymerase activity"/>
    <property type="evidence" value="ECO:0007669"/>
    <property type="project" value="UniProtKB-KW"/>
</dbReference>
<dbReference type="PANTHER" id="PTHR45835:SF99">
    <property type="entry name" value="CHROMO DOMAIN-CONTAINING PROTEIN-RELATED"/>
    <property type="match status" value="1"/>
</dbReference>
<dbReference type="Gene3D" id="3.30.420.10">
    <property type="entry name" value="Ribonuclease H-like superfamily/Ribonuclease H"/>
    <property type="match status" value="1"/>
</dbReference>
<sequence length="1233" mass="138239">PIIPPPFTDTTTTGARITTRPQTSISLPPEAEVKRLLAMPTPSPSPVTSLSPPSAGERLAICTAPAALPSPPLPPSLYPLPPVDRRDGILESEQPPRKRLCLSTRGSRYKVEENSTRGRGVYYGFADTFKVEMRHRGIRKVGYGIRDTWIDPAEAVPDMEPTTLEKVNTRVTELAELHEHDTQDLYALLEDAQDGRTRMSQRVAMDSQRVDLLMGDRMTLQETVWIIEEEAYAAREAWAHSVGQIMVPVTRQGQNPPPLNTDTLPHHMTPESVQAMIDQALLRNSTNGDGSQSSHRDNPRNVQTTRPCFYADFMKCHPLNFKGNEGVVGLTCWIKKMESIFNISGCAIENQELTLICTKFVANENKKIDKYISGLSDSIYGNIKSSKPRTLDETIELTNDLMDQKLRTYAERANNRRKADDTSRNNHGHQQQPFKKQNVAKVYNMGTGERKPYEGSLPKCTKCQRHDNGRVPRSATNATRASGHFKRDCQKLRNKNGGNRNAQGWVYAVGNAKKSGNAPMNPNSNFITGTFLLNNRYASILFDTGADRSFISTAFSSLVNIDLTPLGSSYDVELADGKIVRIYTIIRGCTLNFLNHPFNIDLTPVELGKRSCDALSHKERDKSLRVRALVMTISLNLPKQILEAQIEALKPKNLKKEDVDGMIRMDIPKERLEPRADGTLYLNGRSWLPCYGDLRSVIMHESYKSMYSIHPGSEKMYQDMKKLYWWPNMKVDIATYVSKCLTYAKVKAEHQRSSGLLVQPAIPVWKWDNITMDFVTKLPKSSQGLDTIWVIVDRLTKSTHFLPIKENDQLYKLARLYLDKIVTRHGALISIICDRNRRARRAERENHLNSRRHATCVASYEALYGRKGRSPVCWTEVGEAQLTGPEMIQETTEKIILINQRIQASQDQPKSYADRKRKPMELEVGDRVMLKVLPWKWVVRFIKLGKLNPRYIGPFKMLARVRDVAYRLELPQELSRVHHTFHVSNLKKCYVDEPLAIPLEGVHIDDTLQGLEALRVLKVRELIDSSAACHVMATSVILISSGSSGDSMGTPAGRVILFESDPSEDSAPGHILPLPAISPFLSSDDDTTDSDTPDTPPSPTHDTPFTEITTSTQRSPVIPRRRVMSLAPGQPIPHGHSSSRHSSSDHSSPDLHSTSAGPARKRRRSPMTSVPALPLVSGALSPVCTDLIPPLKRVRDISYLPDVEVDPRETRVERVTHPAMPKDIPEPAQEGAA</sequence>
<feature type="region of interest" description="Disordered" evidence="4">
    <location>
        <begin position="1209"/>
        <end position="1233"/>
    </location>
</feature>
<feature type="region of interest" description="Disordered" evidence="4">
    <location>
        <begin position="1"/>
        <end position="29"/>
    </location>
</feature>
<dbReference type="InterPro" id="IPR012337">
    <property type="entry name" value="RNaseH-like_sf"/>
</dbReference>
<dbReference type="Pfam" id="PF24626">
    <property type="entry name" value="SH3_Tf2-1"/>
    <property type="match status" value="1"/>
</dbReference>
<dbReference type="Pfam" id="PF17921">
    <property type="entry name" value="Integrase_H2C2"/>
    <property type="match status" value="1"/>
</dbReference>
<dbReference type="Pfam" id="PF08284">
    <property type="entry name" value="RVP_2"/>
    <property type="match status" value="1"/>
</dbReference>
<dbReference type="AlphaFoldDB" id="A0A6L2N6C4"/>
<evidence type="ECO:0000256" key="3">
    <source>
        <dbReference type="ARBA" id="ARBA00022918"/>
    </source>
</evidence>
<name>A0A6L2N6C4_TANCI</name>
<accession>A0A6L2N6C4</accession>
<dbReference type="EMBL" id="BKCJ010008342">
    <property type="protein sequence ID" value="GEU81723.1"/>
    <property type="molecule type" value="Genomic_DNA"/>
</dbReference>
<dbReference type="GO" id="GO:0006508">
    <property type="term" value="P:proteolysis"/>
    <property type="evidence" value="ECO:0007669"/>
    <property type="project" value="InterPro"/>
</dbReference>
<evidence type="ECO:0000256" key="2">
    <source>
        <dbReference type="ARBA" id="ARBA00022695"/>
    </source>
</evidence>
<feature type="non-terminal residue" evidence="7">
    <location>
        <position position="1"/>
    </location>
</feature>
<dbReference type="InterPro" id="IPR021109">
    <property type="entry name" value="Peptidase_aspartic_dom_sf"/>
</dbReference>
<keyword evidence="3 7" id="KW-0695">RNA-directed DNA polymerase</keyword>
<dbReference type="PROSITE" id="PS00141">
    <property type="entry name" value="ASP_PROTEASE"/>
    <property type="match status" value="1"/>
</dbReference>
<keyword evidence="1" id="KW-0808">Transferase</keyword>
<feature type="region of interest" description="Disordered" evidence="4">
    <location>
        <begin position="1059"/>
        <end position="1168"/>
    </location>
</feature>
<gene>
    <name evidence="7" type="ORF">Tci_053701</name>
</gene>
<dbReference type="Gene3D" id="2.40.70.10">
    <property type="entry name" value="Acid Proteases"/>
    <property type="match status" value="1"/>
</dbReference>
<reference evidence="7" key="1">
    <citation type="journal article" date="2019" name="Sci. Rep.">
        <title>Draft genome of Tanacetum cinerariifolium, the natural source of mosquito coil.</title>
        <authorList>
            <person name="Yamashiro T."/>
            <person name="Shiraishi A."/>
            <person name="Satake H."/>
            <person name="Nakayama K."/>
        </authorList>
    </citation>
    <scope>NUCLEOTIDE SEQUENCE</scope>
</reference>
<organism evidence="7">
    <name type="scientific">Tanacetum cinerariifolium</name>
    <name type="common">Dalmatian daisy</name>
    <name type="synonym">Chrysanthemum cinerariifolium</name>
    <dbReference type="NCBI Taxonomy" id="118510"/>
    <lineage>
        <taxon>Eukaryota</taxon>
        <taxon>Viridiplantae</taxon>
        <taxon>Streptophyta</taxon>
        <taxon>Embryophyta</taxon>
        <taxon>Tracheophyta</taxon>
        <taxon>Spermatophyta</taxon>
        <taxon>Magnoliopsida</taxon>
        <taxon>eudicotyledons</taxon>
        <taxon>Gunneridae</taxon>
        <taxon>Pentapetalae</taxon>
        <taxon>asterids</taxon>
        <taxon>campanulids</taxon>
        <taxon>Asterales</taxon>
        <taxon>Asteraceae</taxon>
        <taxon>Asteroideae</taxon>
        <taxon>Anthemideae</taxon>
        <taxon>Anthemidinae</taxon>
        <taxon>Tanacetum</taxon>
    </lineage>
</organism>
<evidence type="ECO:0000256" key="1">
    <source>
        <dbReference type="ARBA" id="ARBA00022679"/>
    </source>
</evidence>
<keyword evidence="2" id="KW-0548">Nucleotidyltransferase</keyword>
<dbReference type="GO" id="GO:0003676">
    <property type="term" value="F:nucleic acid binding"/>
    <property type="evidence" value="ECO:0007669"/>
    <property type="project" value="InterPro"/>
</dbReference>
<dbReference type="InterPro" id="IPR036397">
    <property type="entry name" value="RNaseH_sf"/>
</dbReference>
<comment type="caution">
    <text evidence="7">The sequence shown here is derived from an EMBL/GenBank/DDBJ whole genome shotgun (WGS) entry which is preliminary data.</text>
</comment>
<feature type="domain" description="Tf2-1-like SH3-like" evidence="6">
    <location>
        <begin position="925"/>
        <end position="989"/>
    </location>
</feature>
<protein>
    <submittedName>
        <fullName evidence="7">Putative reverse transcriptase domain-containing protein</fullName>
    </submittedName>
</protein>
<evidence type="ECO:0000313" key="7">
    <source>
        <dbReference type="EMBL" id="GEU81723.1"/>
    </source>
</evidence>
<feature type="compositionally biased region" description="Acidic residues" evidence="4">
    <location>
        <begin position="1083"/>
        <end position="1092"/>
    </location>
</feature>
<feature type="region of interest" description="Disordered" evidence="4">
    <location>
        <begin position="413"/>
        <end position="486"/>
    </location>
</feature>
<evidence type="ECO:0000259" key="5">
    <source>
        <dbReference type="Pfam" id="PF17921"/>
    </source>
</evidence>
<feature type="compositionally biased region" description="Low complexity" evidence="4">
    <location>
        <begin position="8"/>
        <end position="23"/>
    </location>
</feature>
<dbReference type="CDD" id="cd00303">
    <property type="entry name" value="retropepsin_like"/>
    <property type="match status" value="1"/>
</dbReference>
<dbReference type="PANTHER" id="PTHR45835">
    <property type="entry name" value="YALI0A06105P"/>
    <property type="match status" value="1"/>
</dbReference>
<dbReference type="GO" id="GO:0004190">
    <property type="term" value="F:aspartic-type endopeptidase activity"/>
    <property type="evidence" value="ECO:0007669"/>
    <property type="project" value="InterPro"/>
</dbReference>